<dbReference type="RefSeq" id="WP_080324392.1">
    <property type="nucleotide sequence ID" value="NZ_CAJPGF010000010.1"/>
</dbReference>
<evidence type="ECO:0000259" key="4">
    <source>
        <dbReference type="PROSITE" id="PS51898"/>
    </source>
</evidence>
<dbReference type="PANTHER" id="PTHR30629">
    <property type="entry name" value="PROPHAGE INTEGRASE"/>
    <property type="match status" value="1"/>
</dbReference>
<reference evidence="5 6" key="1">
    <citation type="journal article" date="2017" name="Front. Microbiol.">
        <title>Genomics reveals a unique clone of Burkholderia cenocepacia harbouring an actively excising novel genomic island.</title>
        <authorList>
            <person name="Patil P."/>
            <person name="Mali S."/>
            <person name="Midha S."/>
            <person name="Gautam V."/>
            <person name="Dash L."/>
            <person name="Kumar S."/>
            <person name="Shastri J."/>
            <person name="Singhal L."/>
            <person name="Patil P.B."/>
        </authorList>
    </citation>
    <scope>NUCLEOTIDE SEQUENCE [LARGE SCALE GENOMIC DNA]</scope>
    <source>
        <strain evidence="5 6">BC-19</strain>
    </source>
</reference>
<dbReference type="Pfam" id="PF13356">
    <property type="entry name" value="Arm-DNA-bind_3"/>
    <property type="match status" value="1"/>
</dbReference>
<evidence type="ECO:0000256" key="3">
    <source>
        <dbReference type="ARBA" id="ARBA00023172"/>
    </source>
</evidence>
<organism evidence="5 6">
    <name type="scientific">Burkholderia cenocepacia</name>
    <dbReference type="NCBI Taxonomy" id="95486"/>
    <lineage>
        <taxon>Bacteria</taxon>
        <taxon>Pseudomonadati</taxon>
        <taxon>Pseudomonadota</taxon>
        <taxon>Betaproteobacteria</taxon>
        <taxon>Burkholderiales</taxon>
        <taxon>Burkholderiaceae</taxon>
        <taxon>Burkholderia</taxon>
        <taxon>Burkholderia cepacia complex</taxon>
    </lineage>
</organism>
<dbReference type="InterPro" id="IPR025166">
    <property type="entry name" value="Integrase_DNA_bind_dom"/>
</dbReference>
<keyword evidence="2" id="KW-0229">DNA integration</keyword>
<dbReference type="InterPro" id="IPR038488">
    <property type="entry name" value="Integrase_DNA-bd_sf"/>
</dbReference>
<dbReference type="Proteomes" id="UP000191686">
    <property type="component" value="Unassembled WGS sequence"/>
</dbReference>
<dbReference type="PROSITE" id="PS51898">
    <property type="entry name" value="TYR_RECOMBINASE"/>
    <property type="match status" value="1"/>
</dbReference>
<evidence type="ECO:0000256" key="1">
    <source>
        <dbReference type="ARBA" id="ARBA00008857"/>
    </source>
</evidence>
<dbReference type="Gene3D" id="1.10.443.10">
    <property type="entry name" value="Intergrase catalytic core"/>
    <property type="match status" value="1"/>
</dbReference>
<reference evidence="5 6" key="2">
    <citation type="journal article" date="2017" name="Front. Microbiol.">
        <title>Genomics Reveals a Unique Clone of Burkholderia cenocepacia Harboring an Actively Excising Novel Genomic Island.</title>
        <authorList>
            <person name="Patil P.P."/>
            <person name="Mali S."/>
            <person name="Midha S."/>
            <person name="Gautam V."/>
            <person name="Dash L."/>
            <person name="Kumar S."/>
            <person name="Shastri J."/>
            <person name="Singhal L."/>
            <person name="Patil P.B."/>
        </authorList>
    </citation>
    <scope>NUCLEOTIDE SEQUENCE [LARGE SCALE GENOMIC DNA]</scope>
    <source>
        <strain evidence="5 6">BC-19</strain>
    </source>
</reference>
<proteinExistence type="inferred from homology"/>
<dbReference type="Pfam" id="PF00589">
    <property type="entry name" value="Phage_integrase"/>
    <property type="match status" value="1"/>
</dbReference>
<dbReference type="InterPro" id="IPR013762">
    <property type="entry name" value="Integrase-like_cat_sf"/>
</dbReference>
<dbReference type="GO" id="GO:0015074">
    <property type="term" value="P:DNA integration"/>
    <property type="evidence" value="ECO:0007669"/>
    <property type="project" value="UniProtKB-KW"/>
</dbReference>
<evidence type="ECO:0000256" key="2">
    <source>
        <dbReference type="ARBA" id="ARBA00022908"/>
    </source>
</evidence>
<dbReference type="AlphaFoldDB" id="A0ABD4USS4"/>
<comment type="similarity">
    <text evidence="1">Belongs to the 'phage' integrase family.</text>
</comment>
<feature type="domain" description="Tyr recombinase" evidence="4">
    <location>
        <begin position="233"/>
        <end position="428"/>
    </location>
</feature>
<protein>
    <submittedName>
        <fullName evidence="5">Integrase family protein</fullName>
    </submittedName>
</protein>
<evidence type="ECO:0000313" key="6">
    <source>
        <dbReference type="Proteomes" id="UP000191686"/>
    </source>
</evidence>
<dbReference type="InterPro" id="IPR002104">
    <property type="entry name" value="Integrase_catalytic"/>
</dbReference>
<name>A0ABD4USS4_9BURK</name>
<accession>A0ABD4USS4</accession>
<dbReference type="PANTHER" id="PTHR30629:SF6">
    <property type="entry name" value="PROPHAGE INTEGRASE INTA-RELATED"/>
    <property type="match status" value="1"/>
</dbReference>
<dbReference type="EMBL" id="JYMX02000073">
    <property type="protein sequence ID" value="MCW3717445.1"/>
    <property type="molecule type" value="Genomic_DNA"/>
</dbReference>
<dbReference type="InterPro" id="IPR011010">
    <property type="entry name" value="DNA_brk_join_enz"/>
</dbReference>
<comment type="caution">
    <text evidence="5">The sequence shown here is derived from an EMBL/GenBank/DDBJ whole genome shotgun (WGS) entry which is preliminary data.</text>
</comment>
<dbReference type="InterPro" id="IPR050808">
    <property type="entry name" value="Phage_Integrase"/>
</dbReference>
<gene>
    <name evidence="5" type="ORF">UE95_039865</name>
</gene>
<keyword evidence="3" id="KW-0233">DNA recombination</keyword>
<dbReference type="GO" id="GO:0006310">
    <property type="term" value="P:DNA recombination"/>
    <property type="evidence" value="ECO:0007669"/>
    <property type="project" value="UniProtKB-KW"/>
</dbReference>
<evidence type="ECO:0000313" key="5">
    <source>
        <dbReference type="EMBL" id="MCW3717445.1"/>
    </source>
</evidence>
<dbReference type="SUPFAM" id="SSF56349">
    <property type="entry name" value="DNA breaking-rejoining enzymes"/>
    <property type="match status" value="1"/>
</dbReference>
<sequence>MAKINFTAARVNGHFCPVGKSQAFVWDSGATGLGLRATTAGALTYVWQGKLHGATIRITIGAPKDWSIDRARDEARRLKRLADSGKDPREEAAELRAAAEQRRAEALRQDVTMLAAWSAYIEANRNRWSERHLYDHEKLAQNGGEPKKRGKGLTIAGPLAALMPLKLSHLTAQVVSEWLQAEAEKRPTNAEQSYRKLRAFIRWCDDQPEYSGCIASSVYASRAVRAAVPRTKAKSDCLQREQLRAWFAAVRQIENPVISAYLQGLLITGARREELAALRWRDVDFRWRSLTMNDKVEGAGGRTIPLTPYLAGLLSNLKQMNETPPNRRQFANLAQEGKSWVPSEWVFASNRSEDGKIAEPRKAHNAALTAFDLPHLSLHGLRRSFGTLSEWVEVPVGVVAQIQGHKPSALAEKHYRRRPLDLLRKWHDLIERWMLQQAGLGHLVAPASDMFTDGGQAESVPTI</sequence>
<dbReference type="Gene3D" id="3.30.160.390">
    <property type="entry name" value="Integrase, DNA-binding domain"/>
    <property type="match status" value="1"/>
</dbReference>